<reference evidence="2" key="2">
    <citation type="submission" date="2023-02" db="EMBL/GenBank/DDBJ databases">
        <authorList>
            <consortium name="DOE Joint Genome Institute"/>
            <person name="Mondo S.J."/>
            <person name="Chang Y."/>
            <person name="Wang Y."/>
            <person name="Ahrendt S."/>
            <person name="Andreopoulos W."/>
            <person name="Barry K."/>
            <person name="Beard J."/>
            <person name="Benny G.L."/>
            <person name="Blankenship S."/>
            <person name="Bonito G."/>
            <person name="Cuomo C."/>
            <person name="Desiro A."/>
            <person name="Gervers K.A."/>
            <person name="Hundley H."/>
            <person name="Kuo A."/>
            <person name="LaButti K."/>
            <person name="Lang B.F."/>
            <person name="Lipzen A."/>
            <person name="O'Donnell K."/>
            <person name="Pangilinan J."/>
            <person name="Reynolds N."/>
            <person name="Sandor L."/>
            <person name="Smith M.W."/>
            <person name="Tsang A."/>
            <person name="Grigoriev I.V."/>
            <person name="Stajich J.E."/>
            <person name="Spatafora J.W."/>
        </authorList>
    </citation>
    <scope>NUCLEOTIDE SEQUENCE</scope>
    <source>
        <strain evidence="2">RSA 2281</strain>
    </source>
</reference>
<dbReference type="AlphaFoldDB" id="A0AAD5PHL0"/>
<evidence type="ECO:0000313" key="2">
    <source>
        <dbReference type="EMBL" id="KAI9274389.1"/>
    </source>
</evidence>
<name>A0AAD5PHL0_9FUNG</name>
<reference evidence="2" key="1">
    <citation type="journal article" date="2022" name="IScience">
        <title>Evolution of zygomycete secretomes and the origins of terrestrial fungal ecologies.</title>
        <authorList>
            <person name="Chang Y."/>
            <person name="Wang Y."/>
            <person name="Mondo S."/>
            <person name="Ahrendt S."/>
            <person name="Andreopoulos W."/>
            <person name="Barry K."/>
            <person name="Beard J."/>
            <person name="Benny G.L."/>
            <person name="Blankenship S."/>
            <person name="Bonito G."/>
            <person name="Cuomo C."/>
            <person name="Desiro A."/>
            <person name="Gervers K.A."/>
            <person name="Hundley H."/>
            <person name="Kuo A."/>
            <person name="LaButti K."/>
            <person name="Lang B.F."/>
            <person name="Lipzen A."/>
            <person name="O'Donnell K."/>
            <person name="Pangilinan J."/>
            <person name="Reynolds N."/>
            <person name="Sandor L."/>
            <person name="Smith M.E."/>
            <person name="Tsang A."/>
            <person name="Grigoriev I.V."/>
            <person name="Stajich J.E."/>
            <person name="Spatafora J.W."/>
        </authorList>
    </citation>
    <scope>NUCLEOTIDE SEQUENCE</scope>
    <source>
        <strain evidence="2">RSA 2281</strain>
    </source>
</reference>
<accession>A0AAD5PHL0</accession>
<evidence type="ECO:0000259" key="1">
    <source>
        <dbReference type="Pfam" id="PF06985"/>
    </source>
</evidence>
<protein>
    <recommendedName>
        <fullName evidence="1">Heterokaryon incompatibility domain-containing protein</fullName>
    </recommendedName>
</protein>
<gene>
    <name evidence="2" type="ORF">BDA99DRAFT_497365</name>
</gene>
<keyword evidence="3" id="KW-1185">Reference proteome</keyword>
<dbReference type="EMBL" id="JAIXMP010000004">
    <property type="protein sequence ID" value="KAI9274389.1"/>
    <property type="molecule type" value="Genomic_DNA"/>
</dbReference>
<evidence type="ECO:0000313" key="3">
    <source>
        <dbReference type="Proteomes" id="UP001209540"/>
    </source>
</evidence>
<comment type="caution">
    <text evidence="2">The sequence shown here is derived from an EMBL/GenBank/DDBJ whole genome shotgun (WGS) entry which is preliminary data.</text>
</comment>
<dbReference type="Proteomes" id="UP001209540">
    <property type="component" value="Unassembled WGS sequence"/>
</dbReference>
<feature type="domain" description="Heterokaryon incompatibility" evidence="1">
    <location>
        <begin position="70"/>
        <end position="186"/>
    </location>
</feature>
<organism evidence="2 3">
    <name type="scientific">Phascolomyces articulosus</name>
    <dbReference type="NCBI Taxonomy" id="60185"/>
    <lineage>
        <taxon>Eukaryota</taxon>
        <taxon>Fungi</taxon>
        <taxon>Fungi incertae sedis</taxon>
        <taxon>Mucoromycota</taxon>
        <taxon>Mucoromycotina</taxon>
        <taxon>Mucoromycetes</taxon>
        <taxon>Mucorales</taxon>
        <taxon>Lichtheimiaceae</taxon>
        <taxon>Phascolomyces</taxon>
    </lineage>
</organism>
<dbReference type="PANTHER" id="PTHR33112">
    <property type="entry name" value="DOMAIN PROTEIN, PUTATIVE-RELATED"/>
    <property type="match status" value="1"/>
</dbReference>
<sequence length="581" mass="67951">MYVTYEPRQFFQIQHRNHPGGNEFFRCNGPYDRAPKPVPNGLPKPDFMPSKLLRTSDMKIVDGSTVNEGYCALSYSWSWCGNNVMDTTKGKAVRVEEGKHKIIWPTKIVPKRPRGRKRLARTTKFVEFEGIIQQICKDFNVKYIWYDQWCIDQNNKEEKIREIKRMHKIYSNAYCSVAMIPELRAKKIKERNPRFPFRHYADPDAIASSDWFSRVWTLEEAIMSKKILFVGRNVHFWEDVAKGDSDFRALLKRPARLNVAMVLYHAHRRETTKEHDRMFALGNIFPGILDNLHANYHSPIEEAMIHFYGLLAKKDISILCFGEYEHYRFAILEREYWYKTVLPPSLMHWYNDVPIRKHNLPSWTGVSGEHRFCVDIDSLWKTSFKNYDINGRSMEITSSFVSSTSYKEGKGITLQYKDVPPLPTSNEDEWWNLAIKVQLSGHTKSKVLPLFNVLGGLDEIDYDELIESVTEKLQPLSHFFPIDKKRLFWRNSSKAPTNEYSRFVFNLTKDLSNPSSPQCTLLSGVAFEQKSDENLGLYPVIQKEQEGDHYYYRAIGTCEIDNAPYFFSDYSSSLEKTFIIQ</sequence>
<proteinExistence type="predicted"/>
<dbReference type="PANTHER" id="PTHR33112:SF10">
    <property type="entry name" value="TOL"/>
    <property type="match status" value="1"/>
</dbReference>
<dbReference type="Pfam" id="PF06985">
    <property type="entry name" value="HET"/>
    <property type="match status" value="1"/>
</dbReference>
<dbReference type="InterPro" id="IPR010730">
    <property type="entry name" value="HET"/>
</dbReference>